<feature type="domain" description="Biotin and thiamin synthesis-associated" evidence="7">
    <location>
        <begin position="257"/>
        <end position="362"/>
    </location>
</feature>
<evidence type="ECO:0000259" key="7">
    <source>
        <dbReference type="SMART" id="SM00876"/>
    </source>
</evidence>
<gene>
    <name evidence="8" type="primary">nocL</name>
    <name evidence="8" type="ORF">HXZ27_30240</name>
</gene>
<keyword evidence="3" id="KW-0949">S-adenosyl-L-methionine</keyword>
<name>A0A7H8XVW4_9ACTN</name>
<keyword evidence="4" id="KW-0479">Metal-binding</keyword>
<evidence type="ECO:0000256" key="3">
    <source>
        <dbReference type="ARBA" id="ARBA00022691"/>
    </source>
</evidence>
<evidence type="ECO:0000256" key="4">
    <source>
        <dbReference type="ARBA" id="ARBA00022723"/>
    </source>
</evidence>
<reference evidence="8 9" key="1">
    <citation type="submission" date="2020-07" db="EMBL/GenBank/DDBJ databases">
        <title>A bifunctional nitrone conjugated secondary metabolite targeting the ribosome.</title>
        <authorList>
            <person name="Limbrick E.M."/>
            <person name="Graf M."/>
            <person name="Derewacz D.K."/>
            <person name="Nguyen F."/>
            <person name="Spraggins J.M."/>
            <person name="Wieland M."/>
            <person name="Ynigez-Gutierrez A.E."/>
            <person name="Reisman B.J."/>
            <person name="Zinshteyn B."/>
            <person name="McCulloch K."/>
            <person name="Iverson T.M."/>
            <person name="Green R."/>
            <person name="Wilson D.N."/>
            <person name="Bachmann B.O."/>
        </authorList>
    </citation>
    <scope>NUCLEOTIDE SEQUENCE [LARGE SCALE GENOMIC DNA]</scope>
    <source>
        <strain evidence="9">aurantiaca</strain>
    </source>
</reference>
<dbReference type="PANTHER" id="PTHR43583:SF1">
    <property type="entry name" value="2-IMINOACETATE SYNTHASE"/>
    <property type="match status" value="1"/>
</dbReference>
<dbReference type="NCBIfam" id="TIGR04158">
    <property type="entry name" value="rSAM_MIA_synth"/>
    <property type="match status" value="1"/>
</dbReference>
<dbReference type="EMBL" id="CP058322">
    <property type="protein sequence ID" value="QLD27961.1"/>
    <property type="molecule type" value="Genomic_DNA"/>
</dbReference>
<dbReference type="KEGG" id="mcab:HXZ27_30240"/>
<dbReference type="InterPro" id="IPR007197">
    <property type="entry name" value="rSAM"/>
</dbReference>
<protein>
    <submittedName>
        <fullName evidence="8">3-methyl-2-indolic acid synthase</fullName>
    </submittedName>
</protein>
<dbReference type="Proteomes" id="UP000509335">
    <property type="component" value="Chromosome"/>
</dbReference>
<dbReference type="AlphaFoldDB" id="A0A7H8XVW4"/>
<dbReference type="InterPro" id="IPR026429">
    <property type="entry name" value="MIA_synthase"/>
</dbReference>
<evidence type="ECO:0000256" key="6">
    <source>
        <dbReference type="ARBA" id="ARBA00023014"/>
    </source>
</evidence>
<keyword evidence="5" id="KW-0408">Iron</keyword>
<dbReference type="InterPro" id="IPR010722">
    <property type="entry name" value="BATS_dom"/>
</dbReference>
<dbReference type="InterPro" id="IPR013785">
    <property type="entry name" value="Aldolase_TIM"/>
</dbReference>
<evidence type="ECO:0000313" key="8">
    <source>
        <dbReference type="EMBL" id="QLD27961.1"/>
    </source>
</evidence>
<dbReference type="PANTHER" id="PTHR43583">
    <property type="entry name" value="2-IMINOACETATE SYNTHASE"/>
    <property type="match status" value="1"/>
</dbReference>
<dbReference type="CDD" id="cd01335">
    <property type="entry name" value="Radical_SAM"/>
    <property type="match status" value="1"/>
</dbReference>
<keyword evidence="2" id="KW-0004">4Fe-4S</keyword>
<organism evidence="8 9">
    <name type="scientific">Micromonospora carbonacea</name>
    <dbReference type="NCBI Taxonomy" id="47853"/>
    <lineage>
        <taxon>Bacteria</taxon>
        <taxon>Bacillati</taxon>
        <taxon>Actinomycetota</taxon>
        <taxon>Actinomycetes</taxon>
        <taxon>Micromonosporales</taxon>
        <taxon>Micromonosporaceae</taxon>
        <taxon>Micromonospora</taxon>
    </lineage>
</organism>
<dbReference type="SFLD" id="SFLDG01060">
    <property type="entry name" value="BATS_domain_containing"/>
    <property type="match status" value="1"/>
</dbReference>
<evidence type="ECO:0000256" key="5">
    <source>
        <dbReference type="ARBA" id="ARBA00023004"/>
    </source>
</evidence>
<evidence type="ECO:0000256" key="2">
    <source>
        <dbReference type="ARBA" id="ARBA00022485"/>
    </source>
</evidence>
<proteinExistence type="predicted"/>
<accession>A0A7H8XVW4</accession>
<keyword evidence="6" id="KW-0411">Iron-sulfur</keyword>
<dbReference type="InterPro" id="IPR058240">
    <property type="entry name" value="rSAM_sf"/>
</dbReference>
<dbReference type="Pfam" id="PF06968">
    <property type="entry name" value="BATS"/>
    <property type="match status" value="1"/>
</dbReference>
<dbReference type="SFLD" id="SFLDF00419">
    <property type="entry name" value="3-methyl-2-indolic_acid_syntha"/>
    <property type="match status" value="1"/>
</dbReference>
<dbReference type="SUPFAM" id="SSF102114">
    <property type="entry name" value="Radical SAM enzymes"/>
    <property type="match status" value="1"/>
</dbReference>
<dbReference type="SFLD" id="SFLDG01081">
    <property type="entry name" value="cleavage_of_the_Ca-Cb_bond_in"/>
    <property type="match status" value="1"/>
</dbReference>
<dbReference type="Gene3D" id="3.20.20.70">
    <property type="entry name" value="Aldolase class I"/>
    <property type="match status" value="1"/>
</dbReference>
<dbReference type="InterPro" id="IPR034428">
    <property type="entry name" value="ThiH/NoCL/HydG-like"/>
</dbReference>
<dbReference type="SMART" id="SM00876">
    <property type="entry name" value="BATS"/>
    <property type="match status" value="1"/>
</dbReference>
<evidence type="ECO:0000256" key="1">
    <source>
        <dbReference type="ARBA" id="ARBA00001966"/>
    </source>
</evidence>
<dbReference type="SFLD" id="SFLDS00029">
    <property type="entry name" value="Radical_SAM"/>
    <property type="match status" value="1"/>
</dbReference>
<dbReference type="GO" id="GO:0051539">
    <property type="term" value="F:4 iron, 4 sulfur cluster binding"/>
    <property type="evidence" value="ECO:0007669"/>
    <property type="project" value="UniProtKB-KW"/>
</dbReference>
<comment type="cofactor">
    <cofactor evidence="1">
        <name>[4Fe-4S] cluster</name>
        <dbReference type="ChEBI" id="CHEBI:49883"/>
    </cofactor>
</comment>
<evidence type="ECO:0000313" key="9">
    <source>
        <dbReference type="Proteomes" id="UP000509335"/>
    </source>
</evidence>
<sequence length="377" mass="42175">MQKEAGTVDTRAALALPVGQEPAVGRPAVALALWQDRTISTGELIAAAEARCAVREPRLHTFVPLYTTNHCDSECKMCSMRKGNTRMERKFSGRTEILEQLDILYTHEGIRGVGFLTGEYQDKYTRLSTAFRIGWAMRQALDMGFERIYFNIGSMEPDEIDVLGEWIRPAEPVTMCVFQESYDRETYKRFMGRTPQEVPKADFDRRVVSFDRWLDAGFRYVNPGVLVGLHDDLAAELVDLVAHGAHLHARGAVVDLSLPRMRPANASRDTTRVTDDDYLRMLAVVAFTCPEQRLVLTTREPQEFQDKAVGLAGVFSPGSPDVAPYRADTQAQNDANTSQFLVADLRRPRHILSRLQANGMRVDHFVDPAGVATVAIG</sequence>